<dbReference type="Gene3D" id="3.30.1330.60">
    <property type="entry name" value="OmpA-like domain"/>
    <property type="match status" value="1"/>
</dbReference>
<name>A0ABZ2V9U7_9RHOB</name>
<evidence type="ECO:0000313" key="9">
    <source>
        <dbReference type="Proteomes" id="UP001440612"/>
    </source>
</evidence>
<organism evidence="8 9">
    <name type="scientific">Yoonia phaeophyticola</name>
    <dbReference type="NCBI Taxonomy" id="3137369"/>
    <lineage>
        <taxon>Bacteria</taxon>
        <taxon>Pseudomonadati</taxon>
        <taxon>Pseudomonadota</taxon>
        <taxon>Alphaproteobacteria</taxon>
        <taxon>Rhodobacterales</taxon>
        <taxon>Paracoccaceae</taxon>
        <taxon>Yoonia</taxon>
    </lineage>
</organism>
<proteinExistence type="predicted"/>
<sequence length="657" mass="70010">MRLSAIFTRLIVFAAAAFLSVAAARVAVTVVEERSVLAVQETLVDQGHEWATVQGDGLQVILEGTAPTEANLFRAISAAGSMVDASRVINNMAVTDSASIAPPEFAIEILRNDSGVSLIGLIPATTDREDLAERIADLADGKPVTDLLEVGDYPTPETWRDALGYALRALEMLPRSKISVNADRVIVNAISDSPAEKRQLETALARNTPDGVRLAVEISAPRPVISPFTTRFILDGDGARFDACAADTSEAVATIVEAASNAGFRERANCTLALGAPSRTWGEAVAMAIEAVDEMDGGTVTIADTDITLIAPIGTDQRVFDNAVGQLENALPEAFALAAELPVLPEQTDEESPQFTAILSPEGEVQLRGRVPDDITNTVVKNFASARFGQQPVTMRTRVVEGLPTGWSIRVLAGVEALSELSNGSVIVGPDMFEVRGNTGNPDASADISRLLIEKLGQGADFEINVTYVEELDPIAGLPTPEECIDQIQSVTEVRKITFDPSSADITAATQPVVDEIAEILKACGDLRIRVSGYTDSQGREVMNQQLSQDRADAVLTALRARRVPVSTFEAIGYGEENPIADNDTEEGREANRRIEFDLILPEPALEDVSALDTLAAEDQGETGDQTDDGDAETVEDNAPDDETTDTDADIDAPAED</sequence>
<keyword evidence="3" id="KW-0998">Cell outer membrane</keyword>
<dbReference type="CDD" id="cd07185">
    <property type="entry name" value="OmpA_C-like"/>
    <property type="match status" value="1"/>
</dbReference>
<dbReference type="EMBL" id="CP150951">
    <property type="protein sequence ID" value="WZC50069.1"/>
    <property type="molecule type" value="Genomic_DNA"/>
</dbReference>
<dbReference type="PANTHER" id="PTHR30329">
    <property type="entry name" value="STATOR ELEMENT OF FLAGELLAR MOTOR COMPLEX"/>
    <property type="match status" value="1"/>
</dbReference>
<dbReference type="PANTHER" id="PTHR30329:SF21">
    <property type="entry name" value="LIPOPROTEIN YIAD-RELATED"/>
    <property type="match status" value="1"/>
</dbReference>
<keyword evidence="6" id="KW-0732">Signal</keyword>
<accession>A0ABZ2V9U7</accession>
<evidence type="ECO:0000259" key="7">
    <source>
        <dbReference type="PROSITE" id="PS51123"/>
    </source>
</evidence>
<dbReference type="InterPro" id="IPR007055">
    <property type="entry name" value="BON_dom"/>
</dbReference>
<keyword evidence="9" id="KW-1185">Reference proteome</keyword>
<dbReference type="Pfam" id="PF04972">
    <property type="entry name" value="BON"/>
    <property type="match status" value="1"/>
</dbReference>
<evidence type="ECO:0000256" key="5">
    <source>
        <dbReference type="SAM" id="MobiDB-lite"/>
    </source>
</evidence>
<evidence type="ECO:0000256" key="2">
    <source>
        <dbReference type="ARBA" id="ARBA00023136"/>
    </source>
</evidence>
<evidence type="ECO:0000256" key="3">
    <source>
        <dbReference type="ARBA" id="ARBA00023237"/>
    </source>
</evidence>
<dbReference type="Gene3D" id="3.40.1520.20">
    <property type="match status" value="2"/>
</dbReference>
<feature type="signal peptide" evidence="6">
    <location>
        <begin position="1"/>
        <end position="23"/>
    </location>
</feature>
<dbReference type="InterPro" id="IPR050330">
    <property type="entry name" value="Bact_OuterMem_StrucFunc"/>
</dbReference>
<dbReference type="InterPro" id="IPR006665">
    <property type="entry name" value="OmpA-like"/>
</dbReference>
<evidence type="ECO:0000313" key="8">
    <source>
        <dbReference type="EMBL" id="WZC50069.1"/>
    </source>
</evidence>
<dbReference type="SUPFAM" id="SSF103088">
    <property type="entry name" value="OmpA-like"/>
    <property type="match status" value="1"/>
</dbReference>
<feature type="chain" id="PRO_5045191934" evidence="6">
    <location>
        <begin position="24"/>
        <end position="657"/>
    </location>
</feature>
<dbReference type="InterPro" id="IPR036737">
    <property type="entry name" value="OmpA-like_sf"/>
</dbReference>
<evidence type="ECO:0000256" key="4">
    <source>
        <dbReference type="PROSITE-ProRule" id="PRU00473"/>
    </source>
</evidence>
<feature type="compositionally biased region" description="Acidic residues" evidence="5">
    <location>
        <begin position="619"/>
        <end position="657"/>
    </location>
</feature>
<evidence type="ECO:0000256" key="6">
    <source>
        <dbReference type="SAM" id="SignalP"/>
    </source>
</evidence>
<reference evidence="9" key="1">
    <citation type="submission" date="2024-04" db="EMBL/GenBank/DDBJ databases">
        <title>Phylogenomic analyses of a clade within the roseobacter group suggest taxonomic reassignments of species of the genera Aestuariivita, Citreicella, Loktanella, Nautella, Pelagibaca, Ruegeria, Thalassobius, Thiobacimonas and Tropicibacter, and the proposal o.</title>
        <authorList>
            <person name="Jeon C.O."/>
        </authorList>
    </citation>
    <scope>NUCLEOTIDE SEQUENCE [LARGE SCALE GENOMIC DNA]</scope>
    <source>
        <strain evidence="9">BS5-3</strain>
    </source>
</reference>
<comment type="subcellular location">
    <subcellularLocation>
        <location evidence="1">Cell outer membrane</location>
    </subcellularLocation>
</comment>
<dbReference type="RefSeq" id="WP_341368179.1">
    <property type="nucleotide sequence ID" value="NZ_CP150951.2"/>
</dbReference>
<dbReference type="Pfam" id="PF00691">
    <property type="entry name" value="OmpA"/>
    <property type="match status" value="1"/>
</dbReference>
<dbReference type="PROSITE" id="PS51123">
    <property type="entry name" value="OMPA_2"/>
    <property type="match status" value="1"/>
</dbReference>
<dbReference type="InterPro" id="IPR006664">
    <property type="entry name" value="OMP_bac"/>
</dbReference>
<feature type="domain" description="OmpA-like" evidence="7">
    <location>
        <begin position="486"/>
        <end position="603"/>
    </location>
</feature>
<dbReference type="PRINTS" id="PR01021">
    <property type="entry name" value="OMPADOMAIN"/>
</dbReference>
<keyword evidence="2 4" id="KW-0472">Membrane</keyword>
<dbReference type="Proteomes" id="UP001440612">
    <property type="component" value="Chromosome"/>
</dbReference>
<protein>
    <submittedName>
        <fullName evidence="8">OmpA family protein</fullName>
    </submittedName>
</protein>
<evidence type="ECO:0000256" key="1">
    <source>
        <dbReference type="ARBA" id="ARBA00004442"/>
    </source>
</evidence>
<feature type="region of interest" description="Disordered" evidence="5">
    <location>
        <begin position="608"/>
        <end position="657"/>
    </location>
</feature>
<gene>
    <name evidence="8" type="ORF">AABB29_05335</name>
</gene>